<dbReference type="Proteomes" id="UP001212821">
    <property type="component" value="Chromosome"/>
</dbReference>
<proteinExistence type="predicted"/>
<organism evidence="2 3">
    <name type="scientific">Kitasatospora cathayae</name>
    <dbReference type="NCBI Taxonomy" id="3004092"/>
    <lineage>
        <taxon>Bacteria</taxon>
        <taxon>Bacillati</taxon>
        <taxon>Actinomycetota</taxon>
        <taxon>Actinomycetes</taxon>
        <taxon>Kitasatosporales</taxon>
        <taxon>Streptomycetaceae</taxon>
        <taxon>Kitasatospora</taxon>
    </lineage>
</organism>
<accession>A0ABY7PXS8</accession>
<feature type="region of interest" description="Disordered" evidence="1">
    <location>
        <begin position="1"/>
        <end position="61"/>
    </location>
</feature>
<protein>
    <recommendedName>
        <fullName evidence="4">ESX-1 secretion-associated protein</fullName>
    </recommendedName>
</protein>
<dbReference type="EMBL" id="CP115450">
    <property type="protein sequence ID" value="WBP85169.1"/>
    <property type="molecule type" value="Genomic_DNA"/>
</dbReference>
<keyword evidence="3" id="KW-1185">Reference proteome</keyword>
<evidence type="ECO:0000313" key="2">
    <source>
        <dbReference type="EMBL" id="WBP85169.1"/>
    </source>
</evidence>
<dbReference type="RefSeq" id="WP_270140937.1">
    <property type="nucleotide sequence ID" value="NZ_CP115450.1"/>
</dbReference>
<name>A0ABY7PXS8_9ACTN</name>
<sequence>MVSPQFTTGPVAPATAPGRTGGTNEGPAPGRLVLAGGAGRPPSHPAPGPVTTRLDTPYELGASAGAARQIATDLNSTNGKAGAGAHSLTEYASTAATKVRGFAFGGALTDSTERWLQQCTALHDRLDSAAANLDRSQQGYRTNETATAANLTAGA</sequence>
<evidence type="ECO:0008006" key="4">
    <source>
        <dbReference type="Google" id="ProtNLM"/>
    </source>
</evidence>
<reference evidence="3" key="1">
    <citation type="submission" date="2022-12" db="EMBL/GenBank/DDBJ databases">
        <authorList>
            <person name="Mo P."/>
        </authorList>
    </citation>
    <scope>NUCLEOTIDE SEQUENCE [LARGE SCALE GENOMIC DNA]</scope>
    <source>
        <strain evidence="3">HUAS 3-15</strain>
    </source>
</reference>
<evidence type="ECO:0000256" key="1">
    <source>
        <dbReference type="SAM" id="MobiDB-lite"/>
    </source>
</evidence>
<evidence type="ECO:0000313" key="3">
    <source>
        <dbReference type="Proteomes" id="UP001212821"/>
    </source>
</evidence>
<gene>
    <name evidence="2" type="ORF">O1G21_04395</name>
</gene>